<feature type="region of interest" description="Disordered" evidence="1">
    <location>
        <begin position="225"/>
        <end position="266"/>
    </location>
</feature>
<keyword evidence="4" id="KW-1185">Reference proteome</keyword>
<dbReference type="EMBL" id="QZWG01000005">
    <property type="protein sequence ID" value="RZC11601.1"/>
    <property type="molecule type" value="Genomic_DNA"/>
</dbReference>
<gene>
    <name evidence="3" type="ORF">D0Y65_011691</name>
</gene>
<comment type="caution">
    <text evidence="3">The sequence shown here is derived from an EMBL/GenBank/DDBJ whole genome shotgun (WGS) entry which is preliminary data.</text>
</comment>
<proteinExistence type="predicted"/>
<sequence>MGALKNMGWEWNFKWRRNLFDNEIDMAASFLGGVEGTQIQINRRDEWTWLAETSGEYSTKSAYDEMWGADIEGNQLQELKDIWKLKIPPKVVVFAWRLIRDRLPTKSNLTRRHVEINDSSCPFCRRVEEDAAHLFLHCDKILPLWWECMSWVNILGAIPQHRRQHFSQHVKALGRGGQDNRWKCWWMALTCYLEEIKHHYEVFVEDVNQIESGCVPLPSYNSSTEGSTSHASDEGASKKGGHSWNSNNECNHGTKASRSDQEQRKGIACTEDEHRFDCTVEEAILTGSLLVTSFVHAS</sequence>
<organism evidence="3 4">
    <name type="scientific">Glycine soja</name>
    <name type="common">Wild soybean</name>
    <dbReference type="NCBI Taxonomy" id="3848"/>
    <lineage>
        <taxon>Eukaryota</taxon>
        <taxon>Viridiplantae</taxon>
        <taxon>Streptophyta</taxon>
        <taxon>Embryophyta</taxon>
        <taxon>Tracheophyta</taxon>
        <taxon>Spermatophyta</taxon>
        <taxon>Magnoliopsida</taxon>
        <taxon>eudicotyledons</taxon>
        <taxon>Gunneridae</taxon>
        <taxon>Pentapetalae</taxon>
        <taxon>rosids</taxon>
        <taxon>fabids</taxon>
        <taxon>Fabales</taxon>
        <taxon>Fabaceae</taxon>
        <taxon>Papilionoideae</taxon>
        <taxon>50 kb inversion clade</taxon>
        <taxon>NPAAA clade</taxon>
        <taxon>indigoferoid/millettioid clade</taxon>
        <taxon>Phaseoleae</taxon>
        <taxon>Glycine</taxon>
        <taxon>Glycine subgen. Soja</taxon>
    </lineage>
</organism>
<dbReference type="AlphaFoldDB" id="A0A445KLK5"/>
<evidence type="ECO:0000259" key="2">
    <source>
        <dbReference type="Pfam" id="PF13966"/>
    </source>
</evidence>
<evidence type="ECO:0000313" key="4">
    <source>
        <dbReference type="Proteomes" id="UP000289340"/>
    </source>
</evidence>
<dbReference type="InterPro" id="IPR026960">
    <property type="entry name" value="RVT-Znf"/>
</dbReference>
<dbReference type="PANTHER" id="PTHR36617">
    <property type="entry name" value="PROTEIN, PUTATIVE-RELATED"/>
    <property type="match status" value="1"/>
</dbReference>
<dbReference type="PANTHER" id="PTHR36617:SF11">
    <property type="entry name" value="PROTEIN, PUTATIVE-RELATED"/>
    <property type="match status" value="1"/>
</dbReference>
<dbReference type="Proteomes" id="UP000289340">
    <property type="component" value="Chromosome 5"/>
</dbReference>
<accession>A0A445KLK5</accession>
<name>A0A445KLK5_GLYSO</name>
<dbReference type="Pfam" id="PF13966">
    <property type="entry name" value="zf-RVT"/>
    <property type="match status" value="1"/>
</dbReference>
<reference evidence="3 4" key="1">
    <citation type="submission" date="2018-09" db="EMBL/GenBank/DDBJ databases">
        <title>A high-quality reference genome of wild soybean provides a powerful tool to mine soybean genomes.</title>
        <authorList>
            <person name="Xie M."/>
            <person name="Chung C.Y.L."/>
            <person name="Li M.-W."/>
            <person name="Wong F.-L."/>
            <person name="Chan T.-F."/>
            <person name="Lam H.-M."/>
        </authorList>
    </citation>
    <scope>NUCLEOTIDE SEQUENCE [LARGE SCALE GENOMIC DNA]</scope>
    <source>
        <strain evidence="4">cv. W05</strain>
        <tissue evidence="3">Hypocotyl of etiolated seedlings</tissue>
    </source>
</reference>
<evidence type="ECO:0000256" key="1">
    <source>
        <dbReference type="SAM" id="MobiDB-lite"/>
    </source>
</evidence>
<feature type="compositionally biased region" description="Polar residues" evidence="1">
    <location>
        <begin position="243"/>
        <end position="256"/>
    </location>
</feature>
<feature type="domain" description="Reverse transcriptase zinc-binding" evidence="2">
    <location>
        <begin position="57"/>
        <end position="145"/>
    </location>
</feature>
<feature type="compositionally biased region" description="Basic and acidic residues" evidence="1">
    <location>
        <begin position="257"/>
        <end position="266"/>
    </location>
</feature>
<evidence type="ECO:0000313" key="3">
    <source>
        <dbReference type="EMBL" id="RZC11601.1"/>
    </source>
</evidence>
<protein>
    <submittedName>
        <fullName evidence="3">Transcription factor SRM1</fullName>
    </submittedName>
</protein>